<keyword evidence="2" id="KW-0812">Transmembrane</keyword>
<dbReference type="EMBL" id="CP135076">
    <property type="protein sequence ID" value="WNO53349.1"/>
    <property type="molecule type" value="Genomic_DNA"/>
</dbReference>
<keyword evidence="3" id="KW-0732">Signal</keyword>
<dbReference type="PANTHER" id="PTHR43019:SF23">
    <property type="entry name" value="PROTEASE DO-LIKE 5, CHLOROPLASTIC"/>
    <property type="match status" value="1"/>
</dbReference>
<feature type="transmembrane region" description="Helical" evidence="2">
    <location>
        <begin position="294"/>
        <end position="317"/>
    </location>
</feature>
<dbReference type="GO" id="GO:0008233">
    <property type="term" value="F:peptidase activity"/>
    <property type="evidence" value="ECO:0007669"/>
    <property type="project" value="UniProtKB-KW"/>
</dbReference>
<dbReference type="Proteomes" id="UP001302249">
    <property type="component" value="Chromosome"/>
</dbReference>
<keyword evidence="4" id="KW-0378">Hydrolase</keyword>
<evidence type="ECO:0000256" key="1">
    <source>
        <dbReference type="SAM" id="MobiDB-lite"/>
    </source>
</evidence>
<keyword evidence="2" id="KW-0472">Membrane</keyword>
<sequence length="504" mass="54042">MIRRLLLMVWLAFALAAPARADDISAAARGVVRVVITASINGDEIGRGHGSGFAVAPNTIVTNAHVVELAQRFPSLVSIDVVPETGEEHYRGELIAFDVDRDLALIRFDGPPLPPLTLYGKPLPDGYPLVSLGYPGNIDEATYNSLAQLLMPTEPARSTGILSSHRSQRGLDTLEHTAQIARGNSGGPLLDNCGRVVGVNRAVTTAQEGDGSFVISLAENELITFLREKKQAFHAVDWPCTSMADALERDREMAAEKARLSEQQARDRQIEAQRAYDEALRQARADNAATRDNFMAGAAVALVFGALGAGGAGLLAMRGRKRPAIAAGAGGGILLIGAGLLFVLRPDFDPASVEQPAPGNGERAVQPSTGRFQCIVAPERSRITVSDGAPVPLTWGEDGCAGGKTQYVEKGDTWQRVIVPEAGQTVRLATYDPLEHSYVEDRYFLDAATMKQLREMQGDAKAQCTSDPAVRGELASRQSSLRSLLPPQPNERLVYSCRAADTKQ</sequence>
<feature type="region of interest" description="Disordered" evidence="1">
    <location>
        <begin position="459"/>
        <end position="487"/>
    </location>
</feature>
<feature type="compositionally biased region" description="Low complexity" evidence="1">
    <location>
        <begin position="476"/>
        <end position="485"/>
    </location>
</feature>
<keyword evidence="5" id="KW-1185">Reference proteome</keyword>
<feature type="transmembrane region" description="Helical" evidence="2">
    <location>
        <begin position="324"/>
        <end position="344"/>
    </location>
</feature>
<gene>
    <name evidence="4" type="ORF">RPR59_12990</name>
</gene>
<proteinExistence type="predicted"/>
<evidence type="ECO:0000313" key="5">
    <source>
        <dbReference type="Proteomes" id="UP001302249"/>
    </source>
</evidence>
<dbReference type="RefSeq" id="WP_313914723.1">
    <property type="nucleotide sequence ID" value="NZ_CP135076.1"/>
</dbReference>
<dbReference type="GO" id="GO:0006508">
    <property type="term" value="P:proteolysis"/>
    <property type="evidence" value="ECO:0007669"/>
    <property type="project" value="UniProtKB-KW"/>
</dbReference>
<organism evidence="4 5">
    <name type="scientific">Stakelama saccharophila</name>
    <dbReference type="NCBI Taxonomy" id="3075605"/>
    <lineage>
        <taxon>Bacteria</taxon>
        <taxon>Pseudomonadati</taxon>
        <taxon>Pseudomonadota</taxon>
        <taxon>Alphaproteobacteria</taxon>
        <taxon>Sphingomonadales</taxon>
        <taxon>Sphingomonadaceae</taxon>
        <taxon>Stakelama</taxon>
    </lineage>
</organism>
<accession>A0ABZ0BAK8</accession>
<keyword evidence="4" id="KW-0645">Protease</keyword>
<reference evidence="4 5" key="1">
    <citation type="submission" date="2023-09" db="EMBL/GenBank/DDBJ databases">
        <authorList>
            <person name="Rey-Velasco X."/>
        </authorList>
    </citation>
    <scope>NUCLEOTIDE SEQUENCE [LARGE SCALE GENOMIC DNA]</scope>
    <source>
        <strain evidence="4 5">W311</strain>
    </source>
</reference>
<dbReference type="InterPro" id="IPR009003">
    <property type="entry name" value="Peptidase_S1_PA"/>
</dbReference>
<dbReference type="SUPFAM" id="SSF50494">
    <property type="entry name" value="Trypsin-like serine proteases"/>
    <property type="match status" value="1"/>
</dbReference>
<feature type="signal peptide" evidence="3">
    <location>
        <begin position="1"/>
        <end position="21"/>
    </location>
</feature>
<name>A0ABZ0BAK8_9SPHN</name>
<evidence type="ECO:0000313" key="4">
    <source>
        <dbReference type="EMBL" id="WNO53349.1"/>
    </source>
</evidence>
<dbReference type="Gene3D" id="2.40.10.10">
    <property type="entry name" value="Trypsin-like serine proteases"/>
    <property type="match status" value="2"/>
</dbReference>
<dbReference type="PANTHER" id="PTHR43019">
    <property type="entry name" value="SERINE ENDOPROTEASE DEGS"/>
    <property type="match status" value="1"/>
</dbReference>
<dbReference type="Pfam" id="PF13365">
    <property type="entry name" value="Trypsin_2"/>
    <property type="match status" value="1"/>
</dbReference>
<feature type="chain" id="PRO_5045898611" evidence="3">
    <location>
        <begin position="22"/>
        <end position="504"/>
    </location>
</feature>
<keyword evidence="2" id="KW-1133">Transmembrane helix</keyword>
<protein>
    <submittedName>
        <fullName evidence="4">Serine protease</fullName>
    </submittedName>
</protein>
<dbReference type="InterPro" id="IPR043504">
    <property type="entry name" value="Peptidase_S1_PA_chymotrypsin"/>
</dbReference>
<dbReference type="PRINTS" id="PR00834">
    <property type="entry name" value="PROTEASES2C"/>
</dbReference>
<dbReference type="InterPro" id="IPR001940">
    <property type="entry name" value="Peptidase_S1C"/>
</dbReference>
<evidence type="ECO:0000256" key="3">
    <source>
        <dbReference type="SAM" id="SignalP"/>
    </source>
</evidence>
<evidence type="ECO:0000256" key="2">
    <source>
        <dbReference type="SAM" id="Phobius"/>
    </source>
</evidence>